<evidence type="ECO:0000313" key="2">
    <source>
        <dbReference type="EMBL" id="KAF7372304.1"/>
    </source>
</evidence>
<reference evidence="2" key="1">
    <citation type="submission" date="2020-05" db="EMBL/GenBank/DDBJ databases">
        <title>Mycena genomes resolve the evolution of fungal bioluminescence.</title>
        <authorList>
            <person name="Tsai I.J."/>
        </authorList>
    </citation>
    <scope>NUCLEOTIDE SEQUENCE</scope>
    <source>
        <strain evidence="2">CCC161011</strain>
    </source>
</reference>
<dbReference type="EMBL" id="JACAZI010000001">
    <property type="protein sequence ID" value="KAF7372304.1"/>
    <property type="molecule type" value="Genomic_DNA"/>
</dbReference>
<organism evidence="2 3">
    <name type="scientific">Mycena venus</name>
    <dbReference type="NCBI Taxonomy" id="2733690"/>
    <lineage>
        <taxon>Eukaryota</taxon>
        <taxon>Fungi</taxon>
        <taxon>Dikarya</taxon>
        <taxon>Basidiomycota</taxon>
        <taxon>Agaricomycotina</taxon>
        <taxon>Agaricomycetes</taxon>
        <taxon>Agaricomycetidae</taxon>
        <taxon>Agaricales</taxon>
        <taxon>Marasmiineae</taxon>
        <taxon>Mycenaceae</taxon>
        <taxon>Mycena</taxon>
    </lineage>
</organism>
<feature type="transmembrane region" description="Helical" evidence="1">
    <location>
        <begin position="103"/>
        <end position="120"/>
    </location>
</feature>
<keyword evidence="1" id="KW-1133">Transmembrane helix</keyword>
<keyword evidence="1" id="KW-0472">Membrane</keyword>
<sequence>MRRCAEVNCGLLPSISRGRARVRSGALPVTSVSAARLRLEFVSLSSWIALVARTIPISQSRASRNLTARWKRDMTLRHSGFPTFARSRSSSVDLGRKFSQSTVFYYPPLLLLSLTLLPFLRCTFALAVPSHFRAFTAPLPTISLYLRPPSLCSIPPSCFTSALITLPLSRLVPPSTVSFLLAYTRLVTPPATMLLQRMATTFFMRTNNLSL</sequence>
<evidence type="ECO:0000256" key="1">
    <source>
        <dbReference type="SAM" id="Phobius"/>
    </source>
</evidence>
<proteinExistence type="predicted"/>
<accession>A0A8H6Z813</accession>
<keyword evidence="3" id="KW-1185">Reference proteome</keyword>
<dbReference type="AlphaFoldDB" id="A0A8H6Z813"/>
<keyword evidence="1" id="KW-0812">Transmembrane</keyword>
<evidence type="ECO:0008006" key="4">
    <source>
        <dbReference type="Google" id="ProtNLM"/>
    </source>
</evidence>
<evidence type="ECO:0000313" key="3">
    <source>
        <dbReference type="Proteomes" id="UP000620124"/>
    </source>
</evidence>
<comment type="caution">
    <text evidence="2">The sequence shown here is derived from an EMBL/GenBank/DDBJ whole genome shotgun (WGS) entry which is preliminary data.</text>
</comment>
<name>A0A8H6Z813_9AGAR</name>
<gene>
    <name evidence="2" type="ORF">MVEN_00090600</name>
</gene>
<dbReference type="Proteomes" id="UP000620124">
    <property type="component" value="Unassembled WGS sequence"/>
</dbReference>
<protein>
    <recommendedName>
        <fullName evidence="4">Transmembrane protein</fullName>
    </recommendedName>
</protein>